<feature type="domain" description="DAC" evidence="1">
    <location>
        <begin position="321"/>
        <end position="474"/>
    </location>
</feature>
<keyword evidence="3" id="KW-1185">Reference proteome</keyword>
<dbReference type="RefSeq" id="WP_073477592.1">
    <property type="nucleotide sequence ID" value="NZ_FQZU01000025.1"/>
</dbReference>
<protein>
    <submittedName>
        <fullName evidence="2">DisA checkpoint controller nucleotide-binding</fullName>
    </submittedName>
</protein>
<proteinExistence type="predicted"/>
<evidence type="ECO:0000313" key="2">
    <source>
        <dbReference type="EMBL" id="SHK48841.1"/>
    </source>
</evidence>
<gene>
    <name evidence="2" type="ORF">SAMN02745216_03547</name>
</gene>
<dbReference type="InterPro" id="IPR036888">
    <property type="entry name" value="DNA_integrity_DisA_N_sf"/>
</dbReference>
<dbReference type="Gene3D" id="3.40.1700.10">
    <property type="entry name" value="DNA integrity scanning protein, DisA, N-terminal domain"/>
    <property type="match status" value="1"/>
</dbReference>
<dbReference type="SUPFAM" id="SSF143597">
    <property type="entry name" value="YojJ-like"/>
    <property type="match status" value="1"/>
</dbReference>
<sequence length="494" mass="55872">MQNNRYAENHRGHGSKQHTENLSIFHIADGLADGLSHFSGVSRIALIYAVNPGEPLRIYDPQNLLDGHEILLKKIYLDSCDWKQDEERVQALKLFDPVIPAQDLGLTGLISFGGMSQSAYYQMWFTEHHPDICNPGPTRRWLEHATWLLSHDLATCSEFYSSMSDYILREYATHAVRDCLVDELNMRVGWDIQMRVYPILDAILNISKTMEEGFWPRGKLAFVLKAHMQNIRDLVLFPELERPSLHNFKHVRKLMQAVEESPDHFLVSDGSLIVGIGSGEMPPHAIVADFAGPHGFVSFEGEALCSFFDGRFHSSSRRANLVQVEEILLEYSLSPTQSSELLKTIKEIVHHAEDHKHGCTLVIDLSQQPIDIAGQKLDKPLDISRDDYLALAMNLSKVDGALHIRPDRTLRSFACILDGRAIPGEDRARGARFNSALRFTAMYDDLIVIVVSSDRPVSILQSGVELTAHCYWKPVSSCMSMPPTLMRWIENKKD</sequence>
<dbReference type="Proteomes" id="UP000183994">
    <property type="component" value="Unassembled WGS sequence"/>
</dbReference>
<dbReference type="Pfam" id="PF21750">
    <property type="entry name" value="DACNH"/>
    <property type="match status" value="1"/>
</dbReference>
<dbReference type="InterPro" id="IPR048552">
    <property type="entry name" value="DACND"/>
</dbReference>
<accession>A0A1M6SVU6</accession>
<dbReference type="EMBL" id="FQZU01000025">
    <property type="protein sequence ID" value="SHK48841.1"/>
    <property type="molecule type" value="Genomic_DNA"/>
</dbReference>
<organism evidence="2 3">
    <name type="scientific">Desulfatibacillum alkenivorans DSM 16219</name>
    <dbReference type="NCBI Taxonomy" id="1121393"/>
    <lineage>
        <taxon>Bacteria</taxon>
        <taxon>Pseudomonadati</taxon>
        <taxon>Thermodesulfobacteriota</taxon>
        <taxon>Desulfobacteria</taxon>
        <taxon>Desulfobacterales</taxon>
        <taxon>Desulfatibacillaceae</taxon>
        <taxon>Desulfatibacillum</taxon>
    </lineage>
</organism>
<name>A0A1M6SVU6_9BACT</name>
<dbReference type="Pfam" id="PF21749">
    <property type="entry name" value="DACND"/>
    <property type="match status" value="1"/>
</dbReference>
<dbReference type="OrthoDB" id="859517at2"/>
<evidence type="ECO:0000313" key="3">
    <source>
        <dbReference type="Proteomes" id="UP000183994"/>
    </source>
</evidence>
<reference evidence="3" key="1">
    <citation type="submission" date="2016-11" db="EMBL/GenBank/DDBJ databases">
        <authorList>
            <person name="Varghese N."/>
            <person name="Submissions S."/>
        </authorList>
    </citation>
    <scope>NUCLEOTIDE SEQUENCE [LARGE SCALE GENOMIC DNA]</scope>
    <source>
        <strain evidence="3">DSM 16219</strain>
    </source>
</reference>
<dbReference type="Pfam" id="PF02457">
    <property type="entry name" value="DAC"/>
    <property type="match status" value="1"/>
</dbReference>
<dbReference type="InterPro" id="IPR003390">
    <property type="entry name" value="DNA_integrity_scan_DisA_N"/>
</dbReference>
<evidence type="ECO:0000259" key="1">
    <source>
        <dbReference type="PROSITE" id="PS51794"/>
    </source>
</evidence>
<dbReference type="PROSITE" id="PS51794">
    <property type="entry name" value="DAC"/>
    <property type="match status" value="1"/>
</dbReference>
<dbReference type="STRING" id="1121393.SAMN02745216_03547"/>
<dbReference type="InterPro" id="IPR048555">
    <property type="entry name" value="DACNH"/>
</dbReference>
<dbReference type="AlphaFoldDB" id="A0A1M6SVU6"/>